<dbReference type="EnsemblPlants" id="Pp3c14_14730V3.1">
    <property type="protein sequence ID" value="Pp3c14_14730V3.1"/>
    <property type="gene ID" value="Pp3c14_14730"/>
</dbReference>
<reference evidence="1 3" key="1">
    <citation type="journal article" date="2008" name="Science">
        <title>The Physcomitrella genome reveals evolutionary insights into the conquest of land by plants.</title>
        <authorList>
            <person name="Rensing S."/>
            <person name="Lang D."/>
            <person name="Zimmer A."/>
            <person name="Terry A."/>
            <person name="Salamov A."/>
            <person name="Shapiro H."/>
            <person name="Nishiyama T."/>
            <person name="Perroud P.-F."/>
            <person name="Lindquist E."/>
            <person name="Kamisugi Y."/>
            <person name="Tanahashi T."/>
            <person name="Sakakibara K."/>
            <person name="Fujita T."/>
            <person name="Oishi K."/>
            <person name="Shin-I T."/>
            <person name="Kuroki Y."/>
            <person name="Toyoda A."/>
            <person name="Suzuki Y."/>
            <person name="Hashimoto A."/>
            <person name="Yamaguchi K."/>
            <person name="Sugano A."/>
            <person name="Kohara Y."/>
            <person name="Fujiyama A."/>
            <person name="Anterola A."/>
            <person name="Aoki S."/>
            <person name="Ashton N."/>
            <person name="Barbazuk W.B."/>
            <person name="Barker E."/>
            <person name="Bennetzen J."/>
            <person name="Bezanilla M."/>
            <person name="Blankenship R."/>
            <person name="Cho S.H."/>
            <person name="Dutcher S."/>
            <person name="Estelle M."/>
            <person name="Fawcett J.A."/>
            <person name="Gundlach H."/>
            <person name="Hanada K."/>
            <person name="Heyl A."/>
            <person name="Hicks K.A."/>
            <person name="Hugh J."/>
            <person name="Lohr M."/>
            <person name="Mayer K."/>
            <person name="Melkozernov A."/>
            <person name="Murata T."/>
            <person name="Nelson D."/>
            <person name="Pils B."/>
            <person name="Prigge M."/>
            <person name="Reiss B."/>
            <person name="Renner T."/>
            <person name="Rombauts S."/>
            <person name="Rushton P."/>
            <person name="Sanderfoot A."/>
            <person name="Schween G."/>
            <person name="Shiu S.-H."/>
            <person name="Stueber K."/>
            <person name="Theodoulou F.L."/>
            <person name="Tu H."/>
            <person name="Van de Peer Y."/>
            <person name="Verrier P.J."/>
            <person name="Waters E."/>
            <person name="Wood A."/>
            <person name="Yang L."/>
            <person name="Cove D."/>
            <person name="Cuming A."/>
            <person name="Hasebe M."/>
            <person name="Lucas S."/>
            <person name="Mishler D.B."/>
            <person name="Reski R."/>
            <person name="Grigoriev I."/>
            <person name="Quatrano R.S."/>
            <person name="Boore J.L."/>
        </authorList>
    </citation>
    <scope>NUCLEOTIDE SEQUENCE [LARGE SCALE GENOMIC DNA]</scope>
    <source>
        <strain evidence="2 3">cv. Gransden 2004</strain>
    </source>
</reference>
<keyword evidence="3" id="KW-1185">Reference proteome</keyword>
<dbReference type="Gramene" id="Pp3c14_14730V3.2">
    <property type="protein sequence ID" value="Pp3c14_14730V3.2"/>
    <property type="gene ID" value="Pp3c14_14730"/>
</dbReference>
<dbReference type="EMBL" id="ABEU02000014">
    <property type="protein sequence ID" value="PNR41128.1"/>
    <property type="molecule type" value="Genomic_DNA"/>
</dbReference>
<accession>A0A2K1JHU9</accession>
<evidence type="ECO:0000313" key="2">
    <source>
        <dbReference type="EnsemblPlants" id="Pp3c14_14730V3.1"/>
    </source>
</evidence>
<sequence length="75" mass="8329">MRRYFCISRDSVISSGSEAPRWLTKAPTRGTTADDSAGNLRTLHGMIFGVPGIRESINLLESVFRNEDLKARLSC</sequence>
<name>A0A2K1JHU9_PHYPA</name>
<organism evidence="1">
    <name type="scientific">Physcomitrium patens</name>
    <name type="common">Spreading-leaved earth moss</name>
    <name type="synonym">Physcomitrella patens</name>
    <dbReference type="NCBI Taxonomy" id="3218"/>
    <lineage>
        <taxon>Eukaryota</taxon>
        <taxon>Viridiplantae</taxon>
        <taxon>Streptophyta</taxon>
        <taxon>Embryophyta</taxon>
        <taxon>Bryophyta</taxon>
        <taxon>Bryophytina</taxon>
        <taxon>Bryopsida</taxon>
        <taxon>Funariidae</taxon>
        <taxon>Funariales</taxon>
        <taxon>Funariaceae</taxon>
        <taxon>Physcomitrium</taxon>
    </lineage>
</organism>
<protein>
    <submittedName>
        <fullName evidence="1 2">Uncharacterized protein</fullName>
    </submittedName>
</protein>
<dbReference type="Proteomes" id="UP000006727">
    <property type="component" value="Chromosome 14"/>
</dbReference>
<dbReference type="InParanoid" id="A0A2K1JHU9"/>
<reference evidence="1 3" key="2">
    <citation type="journal article" date="2018" name="Plant J.">
        <title>The Physcomitrella patens chromosome-scale assembly reveals moss genome structure and evolution.</title>
        <authorList>
            <person name="Lang D."/>
            <person name="Ullrich K.K."/>
            <person name="Murat F."/>
            <person name="Fuchs J."/>
            <person name="Jenkins J."/>
            <person name="Haas F.B."/>
            <person name="Piednoel M."/>
            <person name="Gundlach H."/>
            <person name="Van Bel M."/>
            <person name="Meyberg R."/>
            <person name="Vives C."/>
            <person name="Morata J."/>
            <person name="Symeonidi A."/>
            <person name="Hiss M."/>
            <person name="Muchero W."/>
            <person name="Kamisugi Y."/>
            <person name="Saleh O."/>
            <person name="Blanc G."/>
            <person name="Decker E.L."/>
            <person name="van Gessel N."/>
            <person name="Grimwood J."/>
            <person name="Hayes R.D."/>
            <person name="Graham S.W."/>
            <person name="Gunter L.E."/>
            <person name="McDaniel S.F."/>
            <person name="Hoernstein S.N.W."/>
            <person name="Larsson A."/>
            <person name="Li F.W."/>
            <person name="Perroud P.F."/>
            <person name="Phillips J."/>
            <person name="Ranjan P."/>
            <person name="Rokshar D.S."/>
            <person name="Rothfels C.J."/>
            <person name="Schneider L."/>
            <person name="Shu S."/>
            <person name="Stevenson D.W."/>
            <person name="Thummler F."/>
            <person name="Tillich M."/>
            <person name="Villarreal Aguilar J.C."/>
            <person name="Widiez T."/>
            <person name="Wong G.K."/>
            <person name="Wymore A."/>
            <person name="Zhang Y."/>
            <person name="Zimmer A.D."/>
            <person name="Quatrano R.S."/>
            <person name="Mayer K.F.X."/>
            <person name="Goodstein D."/>
            <person name="Casacuberta J.M."/>
            <person name="Vandepoele K."/>
            <person name="Reski R."/>
            <person name="Cuming A.C."/>
            <person name="Tuskan G.A."/>
            <person name="Maumus F."/>
            <person name="Salse J."/>
            <person name="Schmutz J."/>
            <person name="Rensing S.A."/>
        </authorList>
    </citation>
    <scope>NUCLEOTIDE SEQUENCE [LARGE SCALE GENOMIC DNA]</scope>
    <source>
        <strain evidence="2 3">cv. Gransden 2004</strain>
    </source>
</reference>
<evidence type="ECO:0000313" key="3">
    <source>
        <dbReference type="Proteomes" id="UP000006727"/>
    </source>
</evidence>
<dbReference type="AlphaFoldDB" id="A0A2K1JHU9"/>
<gene>
    <name evidence="1" type="ORF">PHYPA_018531</name>
</gene>
<dbReference type="EnsemblPlants" id="Pp3c14_14730V3.2">
    <property type="protein sequence ID" value="Pp3c14_14730V3.2"/>
    <property type="gene ID" value="Pp3c14_14730"/>
</dbReference>
<proteinExistence type="predicted"/>
<reference evidence="2" key="3">
    <citation type="submission" date="2020-12" db="UniProtKB">
        <authorList>
            <consortium name="EnsemblPlants"/>
        </authorList>
    </citation>
    <scope>IDENTIFICATION</scope>
</reference>
<dbReference type="Gramene" id="Pp3c14_14730V3.1">
    <property type="protein sequence ID" value="Pp3c14_14730V3.1"/>
    <property type="gene ID" value="Pp3c14_14730"/>
</dbReference>
<evidence type="ECO:0000313" key="1">
    <source>
        <dbReference type="EMBL" id="PNR41128.1"/>
    </source>
</evidence>